<comment type="caution">
    <text evidence="1">The sequence shown here is derived from an EMBL/GenBank/DDBJ whole genome shotgun (WGS) entry which is preliminary data.</text>
</comment>
<dbReference type="Proteomes" id="UP000019140">
    <property type="component" value="Unassembled WGS sequence"/>
</dbReference>
<evidence type="ECO:0000313" key="1">
    <source>
        <dbReference type="EMBL" id="ETX05244.1"/>
    </source>
</evidence>
<evidence type="ECO:0008006" key="3">
    <source>
        <dbReference type="Google" id="ProtNLM"/>
    </source>
</evidence>
<dbReference type="AlphaFoldDB" id="W4M4G2"/>
<protein>
    <recommendedName>
        <fullName evidence="3">PH domain-containing protein</fullName>
    </recommendedName>
</protein>
<name>W4M4G2_9BACT</name>
<reference evidence="1 2" key="1">
    <citation type="journal article" date="2014" name="Nature">
        <title>An environmental bacterial taxon with a large and distinct metabolic repertoire.</title>
        <authorList>
            <person name="Wilson M.C."/>
            <person name="Mori T."/>
            <person name="Ruckert C."/>
            <person name="Uria A.R."/>
            <person name="Helf M.J."/>
            <person name="Takada K."/>
            <person name="Gernert C."/>
            <person name="Steffens U.A."/>
            <person name="Heycke N."/>
            <person name="Schmitt S."/>
            <person name="Rinke C."/>
            <person name="Helfrich E.J."/>
            <person name="Brachmann A.O."/>
            <person name="Gurgui C."/>
            <person name="Wakimoto T."/>
            <person name="Kracht M."/>
            <person name="Crusemann M."/>
            <person name="Hentschel U."/>
            <person name="Abe I."/>
            <person name="Matsunaga S."/>
            <person name="Kalinowski J."/>
            <person name="Takeyama H."/>
            <person name="Piel J."/>
        </authorList>
    </citation>
    <scope>NUCLEOTIDE SEQUENCE [LARGE SCALE GENOMIC DNA]</scope>
    <source>
        <strain evidence="2">TSY2</strain>
    </source>
</reference>
<sequence length="122" mass="14076">MILWTLVFLLIAVVQLLSRQPPLSAIIFFLAACMGCRIAWRRVAVPLYTLTDEDLRIAGVLIGYKRVRWQDIKDVKQEEDGMRLIGREWIGSTQINLNHLQPAEQHEFVQLVRQQVHRANGA</sequence>
<keyword evidence="2" id="KW-1185">Reference proteome</keyword>
<evidence type="ECO:0000313" key="2">
    <source>
        <dbReference type="Proteomes" id="UP000019140"/>
    </source>
</evidence>
<dbReference type="HOGENOM" id="CLU_2022500_0_0_7"/>
<accession>W4M4G2</accession>
<gene>
    <name evidence="1" type="ORF">ETSY2_24130</name>
</gene>
<proteinExistence type="predicted"/>
<dbReference type="EMBL" id="AZHX01001006">
    <property type="protein sequence ID" value="ETX05244.1"/>
    <property type="molecule type" value="Genomic_DNA"/>
</dbReference>
<organism evidence="1 2">
    <name type="scientific">Candidatus Entotheonella gemina</name>
    <dbReference type="NCBI Taxonomy" id="1429439"/>
    <lineage>
        <taxon>Bacteria</taxon>
        <taxon>Pseudomonadati</taxon>
        <taxon>Nitrospinota/Tectimicrobiota group</taxon>
        <taxon>Candidatus Tectimicrobiota</taxon>
        <taxon>Candidatus Entotheonellia</taxon>
        <taxon>Candidatus Entotheonellales</taxon>
        <taxon>Candidatus Entotheonellaceae</taxon>
        <taxon>Candidatus Entotheonella</taxon>
    </lineage>
</organism>